<gene>
    <name evidence="1" type="ORF">RSE6_08272</name>
</gene>
<sequence>MDENNDSVSLTNASRRSPGNGLSGIPFELLEMMFMDGIALGPDRQVPPLLLALGTCKDLKNVYRIMQHIYRARNFVLTENDMESFKKIIVRTLTDYPTAMIVLLHQAGGIDLKGAKILCMNKISTLTLDFIMIDDTIDIQEGARSVRAGDHLEQYVFWTIRASTRGVEKLTVMTPEAMSELRKLVTLNSIKHRRHRRKISVGP</sequence>
<keyword evidence="2" id="KW-1185">Reference proteome</keyword>
<protein>
    <submittedName>
        <fullName evidence="1">Uncharacterized protein</fullName>
    </submittedName>
</protein>
<name>A0A1E1MF52_RHYSE</name>
<dbReference type="EMBL" id="FJVC01000299">
    <property type="protein sequence ID" value="CZT47684.1"/>
    <property type="molecule type" value="Genomic_DNA"/>
</dbReference>
<accession>A0A1E1MF52</accession>
<dbReference type="Proteomes" id="UP000177625">
    <property type="component" value="Unassembled WGS sequence"/>
</dbReference>
<evidence type="ECO:0000313" key="1">
    <source>
        <dbReference type="EMBL" id="CZT47684.1"/>
    </source>
</evidence>
<evidence type="ECO:0000313" key="2">
    <source>
        <dbReference type="Proteomes" id="UP000177625"/>
    </source>
</evidence>
<dbReference type="AlphaFoldDB" id="A0A1E1MF52"/>
<proteinExistence type="predicted"/>
<organism evidence="1 2">
    <name type="scientific">Rhynchosporium secalis</name>
    <name type="common">Barley scald fungus</name>
    <dbReference type="NCBI Taxonomy" id="38038"/>
    <lineage>
        <taxon>Eukaryota</taxon>
        <taxon>Fungi</taxon>
        <taxon>Dikarya</taxon>
        <taxon>Ascomycota</taxon>
        <taxon>Pezizomycotina</taxon>
        <taxon>Leotiomycetes</taxon>
        <taxon>Helotiales</taxon>
        <taxon>Ploettnerulaceae</taxon>
        <taxon>Rhynchosporium</taxon>
    </lineage>
</organism>
<reference evidence="2" key="1">
    <citation type="submission" date="2016-03" db="EMBL/GenBank/DDBJ databases">
        <authorList>
            <person name="Guldener U."/>
        </authorList>
    </citation>
    <scope>NUCLEOTIDE SEQUENCE [LARGE SCALE GENOMIC DNA]</scope>
</reference>